<evidence type="ECO:0000313" key="1">
    <source>
        <dbReference type="EMBL" id="KAH6627516.1"/>
    </source>
</evidence>
<proteinExistence type="predicted"/>
<dbReference type="Proteomes" id="UP000724584">
    <property type="component" value="Unassembled WGS sequence"/>
</dbReference>
<evidence type="ECO:0000313" key="2">
    <source>
        <dbReference type="Proteomes" id="UP000724584"/>
    </source>
</evidence>
<protein>
    <submittedName>
        <fullName evidence="1">Uncharacterized protein</fullName>
    </submittedName>
</protein>
<keyword evidence="2" id="KW-1185">Reference proteome</keyword>
<reference evidence="1 2" key="1">
    <citation type="journal article" date="2021" name="Nat. Commun.">
        <title>Genetic determinants of endophytism in the Arabidopsis root mycobiome.</title>
        <authorList>
            <person name="Mesny F."/>
            <person name="Miyauchi S."/>
            <person name="Thiergart T."/>
            <person name="Pickel B."/>
            <person name="Atanasova L."/>
            <person name="Karlsson M."/>
            <person name="Huettel B."/>
            <person name="Barry K.W."/>
            <person name="Haridas S."/>
            <person name="Chen C."/>
            <person name="Bauer D."/>
            <person name="Andreopoulos W."/>
            <person name="Pangilinan J."/>
            <person name="LaButti K."/>
            <person name="Riley R."/>
            <person name="Lipzen A."/>
            <person name="Clum A."/>
            <person name="Drula E."/>
            <person name="Henrissat B."/>
            <person name="Kohler A."/>
            <person name="Grigoriev I.V."/>
            <person name="Martin F.M."/>
            <person name="Hacquard S."/>
        </authorList>
    </citation>
    <scope>NUCLEOTIDE SEQUENCE [LARGE SCALE GENOMIC DNA]</scope>
    <source>
        <strain evidence="1 2">MPI-SDFR-AT-0079</strain>
    </source>
</reference>
<comment type="caution">
    <text evidence="1">The sequence shown here is derived from an EMBL/GenBank/DDBJ whole genome shotgun (WGS) entry which is preliminary data.</text>
</comment>
<organism evidence="1 2">
    <name type="scientific">Chaetomium tenue</name>
    <dbReference type="NCBI Taxonomy" id="1854479"/>
    <lineage>
        <taxon>Eukaryota</taxon>
        <taxon>Fungi</taxon>
        <taxon>Dikarya</taxon>
        <taxon>Ascomycota</taxon>
        <taxon>Pezizomycotina</taxon>
        <taxon>Sordariomycetes</taxon>
        <taxon>Sordariomycetidae</taxon>
        <taxon>Sordariales</taxon>
        <taxon>Chaetomiaceae</taxon>
        <taxon>Chaetomium</taxon>
    </lineage>
</organism>
<sequence>MPSRVDNSNNNDNNGSTPPAPKPTTARLSHLLDDPIYQKEIPYEIWADDVGGDVERTNVRLNIVPDCPLTDARSLNEDDRPKLETCGFQWFRQDFPYETGLRGADDVRTDTQEHRDTLDRYLTTMSDFLCEKIGCEKVVCWDWRVRRSKMTVPRTRPNIYSLENVDASDLRATKINSSHIIHADGSPEWIQKVISKVITQEELEWANQGNYRTRVFTVWRPLVDVVQTDPLVCCDVRTVEDTDLDIVQKVMDDTVEESMYLKRREGHQWYWMSDQTRDDVIVMTVWDSRRPFSRSSAVPHCAMVLPEHAPDAKPRESIELRFIAWNAE</sequence>
<gene>
    <name evidence="1" type="ORF">F5144DRAFT_603774</name>
</gene>
<name>A0ACB7P1F7_9PEZI</name>
<dbReference type="EMBL" id="JAGIZQ010000005">
    <property type="protein sequence ID" value="KAH6627516.1"/>
    <property type="molecule type" value="Genomic_DNA"/>
</dbReference>
<accession>A0ACB7P1F7</accession>